<protein>
    <submittedName>
        <fullName evidence="2">Uncharacterized protein</fullName>
    </submittedName>
</protein>
<dbReference type="Proteomes" id="UP000186106">
    <property type="component" value="Unassembled WGS sequence"/>
</dbReference>
<dbReference type="EMBL" id="FTNZ01000017">
    <property type="protein sequence ID" value="SIS63417.1"/>
    <property type="molecule type" value="Genomic_DNA"/>
</dbReference>
<evidence type="ECO:0000313" key="3">
    <source>
        <dbReference type="Proteomes" id="UP000186106"/>
    </source>
</evidence>
<gene>
    <name evidence="1" type="ORF">SAMN05421768_104506</name>
    <name evidence="2" type="ORF">SAMN05421768_11711</name>
</gene>
<reference evidence="2 3" key="1">
    <citation type="submission" date="2017-01" db="EMBL/GenBank/DDBJ databases">
        <authorList>
            <person name="Mah S.A."/>
            <person name="Swanson W.J."/>
            <person name="Moy G.W."/>
            <person name="Vacquier V.D."/>
        </authorList>
    </citation>
    <scope>NUCLEOTIDE SEQUENCE [LARGE SCALE GENOMIC DNA]</scope>
    <source>
        <strain evidence="2 3">DSM 16927</strain>
    </source>
</reference>
<evidence type="ECO:0000313" key="2">
    <source>
        <dbReference type="EMBL" id="SIS63417.1"/>
    </source>
</evidence>
<feature type="non-terminal residue" evidence="2">
    <location>
        <position position="1"/>
    </location>
</feature>
<organism evidence="2 3">
    <name type="scientific">Chryseobacterium joostei</name>
    <dbReference type="NCBI Taxonomy" id="112234"/>
    <lineage>
        <taxon>Bacteria</taxon>
        <taxon>Pseudomonadati</taxon>
        <taxon>Bacteroidota</taxon>
        <taxon>Flavobacteriia</taxon>
        <taxon>Flavobacteriales</taxon>
        <taxon>Weeksellaceae</taxon>
        <taxon>Chryseobacterium group</taxon>
        <taxon>Chryseobacterium</taxon>
    </lineage>
</organism>
<proteinExistence type="predicted"/>
<evidence type="ECO:0000313" key="1">
    <source>
        <dbReference type="EMBL" id="SIS35785.1"/>
    </source>
</evidence>
<sequence>QFEKGTLPDMLMTKIAAEKAKTEKKE</sequence>
<dbReference type="AlphaFoldDB" id="A0A1N7KPD2"/>
<accession>A0A1N7KPD2</accession>
<name>A0A1N7KPD2_9FLAO</name>
<dbReference type="EMBL" id="FTNZ01000004">
    <property type="protein sequence ID" value="SIS35785.1"/>
    <property type="molecule type" value="Genomic_DNA"/>
</dbReference>